<dbReference type="GO" id="GO:0016787">
    <property type="term" value="F:hydrolase activity"/>
    <property type="evidence" value="ECO:0007669"/>
    <property type="project" value="UniProtKB-KW"/>
</dbReference>
<evidence type="ECO:0000256" key="1">
    <source>
        <dbReference type="ARBA" id="ARBA00022801"/>
    </source>
</evidence>
<proteinExistence type="predicted"/>
<dbReference type="PRINTS" id="PR00412">
    <property type="entry name" value="EPOXHYDRLASE"/>
</dbReference>
<evidence type="ECO:0000259" key="2">
    <source>
        <dbReference type="Pfam" id="PF00561"/>
    </source>
</evidence>
<dbReference type="InterPro" id="IPR000073">
    <property type="entry name" value="AB_hydrolase_1"/>
</dbReference>
<protein>
    <submittedName>
        <fullName evidence="3">Alpha/beta fold hydrolase</fullName>
    </submittedName>
</protein>
<dbReference type="Gene3D" id="3.40.50.1820">
    <property type="entry name" value="alpha/beta hydrolase"/>
    <property type="match status" value="1"/>
</dbReference>
<gene>
    <name evidence="3" type="ORF">O1D97_14830</name>
</gene>
<reference evidence="3" key="1">
    <citation type="submission" date="2022-12" db="EMBL/GenBank/DDBJ databases">
        <title>Marinomonas 15G1-11 sp. nov, isolated from marine algae.</title>
        <authorList>
            <person name="Butt M."/>
            <person name="Choi D.G."/>
            <person name="Kim J.M."/>
            <person name="Lee J.K."/>
            <person name="Baek J.H."/>
            <person name="Jeon C.O."/>
        </authorList>
    </citation>
    <scope>NUCLEOTIDE SEQUENCE</scope>
    <source>
        <strain evidence="3">15G1-11</strain>
    </source>
</reference>
<name>A0ABT4JZB3_9GAMM</name>
<dbReference type="RefSeq" id="WP_269126820.1">
    <property type="nucleotide sequence ID" value="NZ_JAPUBN010000019.1"/>
</dbReference>
<dbReference type="PRINTS" id="PR00111">
    <property type="entry name" value="ABHYDROLASE"/>
</dbReference>
<dbReference type="EMBL" id="JAPUBN010000019">
    <property type="protein sequence ID" value="MCZ2722849.1"/>
    <property type="molecule type" value="Genomic_DNA"/>
</dbReference>
<dbReference type="Proteomes" id="UP001149719">
    <property type="component" value="Unassembled WGS sequence"/>
</dbReference>
<dbReference type="PANTHER" id="PTHR46118">
    <property type="entry name" value="PROTEIN ABHD11"/>
    <property type="match status" value="1"/>
</dbReference>
<dbReference type="PANTHER" id="PTHR46118:SF4">
    <property type="entry name" value="PROTEIN ABHD11"/>
    <property type="match status" value="1"/>
</dbReference>
<dbReference type="InterPro" id="IPR000639">
    <property type="entry name" value="Epox_hydrolase-like"/>
</dbReference>
<dbReference type="InterPro" id="IPR029058">
    <property type="entry name" value="AB_hydrolase_fold"/>
</dbReference>
<evidence type="ECO:0000313" key="3">
    <source>
        <dbReference type="EMBL" id="MCZ2722849.1"/>
    </source>
</evidence>
<evidence type="ECO:0000313" key="4">
    <source>
        <dbReference type="Proteomes" id="UP001149719"/>
    </source>
</evidence>
<dbReference type="Pfam" id="PF00561">
    <property type="entry name" value="Abhydrolase_1"/>
    <property type="match status" value="1"/>
</dbReference>
<sequence>MIHAKQYGQTGNHLIILHGLFGNSDNWHSIAQKLGEHFQVHCLDLPNHGESSALKEASYFNMAKAIISWMDQNAITQSYLLGHSMGGKVAMQIASNSPERIIGLIVADISPVNYKPSHLEIFTGLKSINLKTITSRSDADTQLAKYVTDINIRRFLMKNLTKKAGQFIWRVELDPLYDNYQTILEKPALVHPYTKPTLFIKGELSDYIEAEHRDAILQYFPDANVKVIQGTGHWLHAEKPIPFTSLIKRFCATVFGA</sequence>
<dbReference type="SUPFAM" id="SSF53474">
    <property type="entry name" value="alpha/beta-Hydrolases"/>
    <property type="match status" value="1"/>
</dbReference>
<comment type="caution">
    <text evidence="3">The sequence shown here is derived from an EMBL/GenBank/DDBJ whole genome shotgun (WGS) entry which is preliminary data.</text>
</comment>
<keyword evidence="1 3" id="KW-0378">Hydrolase</keyword>
<feature type="domain" description="AB hydrolase-1" evidence="2">
    <location>
        <begin position="12"/>
        <end position="240"/>
    </location>
</feature>
<keyword evidence="4" id="KW-1185">Reference proteome</keyword>
<accession>A0ABT4JZB3</accession>
<organism evidence="3 4">
    <name type="scientific">Marinomonas phaeophyticola</name>
    <dbReference type="NCBI Taxonomy" id="3004091"/>
    <lineage>
        <taxon>Bacteria</taxon>
        <taxon>Pseudomonadati</taxon>
        <taxon>Pseudomonadota</taxon>
        <taxon>Gammaproteobacteria</taxon>
        <taxon>Oceanospirillales</taxon>
        <taxon>Oceanospirillaceae</taxon>
        <taxon>Marinomonas</taxon>
    </lineage>
</organism>